<name>A0A9X4PE25_9LACT</name>
<evidence type="ECO:0000313" key="9">
    <source>
        <dbReference type="Proteomes" id="UP001153199"/>
    </source>
</evidence>
<feature type="transmembrane region" description="Helical" evidence="7">
    <location>
        <begin position="6"/>
        <end position="23"/>
    </location>
</feature>
<dbReference type="AlphaFoldDB" id="A0A9X4PE25"/>
<dbReference type="InterPro" id="IPR018383">
    <property type="entry name" value="UPF0324_pro"/>
</dbReference>
<evidence type="ECO:0000256" key="6">
    <source>
        <dbReference type="ARBA" id="ARBA00023136"/>
    </source>
</evidence>
<feature type="transmembrane region" description="Helical" evidence="7">
    <location>
        <begin position="252"/>
        <end position="273"/>
    </location>
</feature>
<feature type="transmembrane region" description="Helical" evidence="7">
    <location>
        <begin position="311"/>
        <end position="333"/>
    </location>
</feature>
<organism evidence="8 9">
    <name type="scientific">Lactococcus formosensis</name>
    <dbReference type="NCBI Taxonomy" id="1281486"/>
    <lineage>
        <taxon>Bacteria</taxon>
        <taxon>Bacillati</taxon>
        <taxon>Bacillota</taxon>
        <taxon>Bacilli</taxon>
        <taxon>Lactobacillales</taxon>
        <taxon>Streptococcaceae</taxon>
        <taxon>Lactococcus</taxon>
    </lineage>
</organism>
<evidence type="ECO:0000256" key="5">
    <source>
        <dbReference type="ARBA" id="ARBA00022989"/>
    </source>
</evidence>
<evidence type="ECO:0000256" key="7">
    <source>
        <dbReference type="SAM" id="Phobius"/>
    </source>
</evidence>
<comment type="similarity">
    <text evidence="2">Belongs to the UPF0324 family.</text>
</comment>
<gene>
    <name evidence="8" type="ORF">NF717_10990</name>
</gene>
<feature type="transmembrane region" description="Helical" evidence="7">
    <location>
        <begin position="152"/>
        <end position="173"/>
    </location>
</feature>
<dbReference type="Proteomes" id="UP001153199">
    <property type="component" value="Unassembled WGS sequence"/>
</dbReference>
<proteinExistence type="inferred from homology"/>
<dbReference type="PANTHER" id="PTHR30106">
    <property type="entry name" value="INNER MEMBRANE PROTEIN YEIH-RELATED"/>
    <property type="match status" value="1"/>
</dbReference>
<comment type="subcellular location">
    <subcellularLocation>
        <location evidence="1">Cell membrane</location>
        <topology evidence="1">Multi-pass membrane protein</topology>
    </subcellularLocation>
</comment>
<feature type="transmembrane region" description="Helical" evidence="7">
    <location>
        <begin position="89"/>
        <end position="111"/>
    </location>
</feature>
<protein>
    <submittedName>
        <fullName evidence="8">YeiH family protein</fullName>
    </submittedName>
</protein>
<accession>A0A9X4PE25</accession>
<sequence length="334" mass="36073">MLNKNILPGFGLSLLVAIISYVLNIFVFKGVGAATIAILLGIVLGNIYFKQPILFTGTAWSEKKLLEFSVMFLGATVTFQTIQKLGLNGISFVVLQMILTIIFVMIIGKVLGFSFHINALMAAGNAVCGSSAIAAVDPVISSEEKDKRTAITMVNLMGTILMLSLPALGTFIFGSNDLFKGALIGGTVQSVGQVVAAATMVNTETTTMATLFKIMRIIMLVFVVLYFGYVSNRKAKASEKNVEQIKIKRNSFLPWYVVGFLVLCTLDTLILFPKIIIDGAHFISTWCETIALAAIGLRLNLVEFIQAGSKLLIYGLAILAFQVVTAVVLILVLL</sequence>
<keyword evidence="4 7" id="KW-0812">Transmembrane</keyword>
<dbReference type="Pfam" id="PF03601">
    <property type="entry name" value="Cons_hypoth698"/>
    <property type="match status" value="1"/>
</dbReference>
<keyword evidence="5 7" id="KW-1133">Transmembrane helix</keyword>
<evidence type="ECO:0000256" key="2">
    <source>
        <dbReference type="ARBA" id="ARBA00007977"/>
    </source>
</evidence>
<evidence type="ECO:0000256" key="3">
    <source>
        <dbReference type="ARBA" id="ARBA00022475"/>
    </source>
</evidence>
<feature type="transmembrane region" description="Helical" evidence="7">
    <location>
        <begin position="117"/>
        <end position="140"/>
    </location>
</feature>
<keyword evidence="6 7" id="KW-0472">Membrane</keyword>
<dbReference type="EMBL" id="JAMWFV010000028">
    <property type="protein sequence ID" value="MDG6146167.1"/>
    <property type="molecule type" value="Genomic_DNA"/>
</dbReference>
<comment type="caution">
    <text evidence="8">The sequence shown here is derived from an EMBL/GenBank/DDBJ whole genome shotgun (WGS) entry which is preliminary data.</text>
</comment>
<dbReference type="GO" id="GO:0005886">
    <property type="term" value="C:plasma membrane"/>
    <property type="evidence" value="ECO:0007669"/>
    <property type="project" value="UniProtKB-SubCell"/>
</dbReference>
<keyword evidence="3" id="KW-1003">Cell membrane</keyword>
<evidence type="ECO:0000256" key="1">
    <source>
        <dbReference type="ARBA" id="ARBA00004651"/>
    </source>
</evidence>
<dbReference type="RefSeq" id="WP_253008268.1">
    <property type="nucleotide sequence ID" value="NZ_CP141727.1"/>
</dbReference>
<evidence type="ECO:0000313" key="8">
    <source>
        <dbReference type="EMBL" id="MDG6146167.1"/>
    </source>
</evidence>
<dbReference type="PANTHER" id="PTHR30106:SF2">
    <property type="entry name" value="UPF0324 INNER MEMBRANE PROTEIN YEIH"/>
    <property type="match status" value="1"/>
</dbReference>
<feature type="transmembrane region" description="Helical" evidence="7">
    <location>
        <begin position="279"/>
        <end position="299"/>
    </location>
</feature>
<feature type="transmembrane region" description="Helical" evidence="7">
    <location>
        <begin position="214"/>
        <end position="231"/>
    </location>
</feature>
<evidence type="ECO:0000256" key="4">
    <source>
        <dbReference type="ARBA" id="ARBA00022692"/>
    </source>
</evidence>
<feature type="transmembrane region" description="Helical" evidence="7">
    <location>
        <begin position="30"/>
        <end position="49"/>
    </location>
</feature>
<keyword evidence="9" id="KW-1185">Reference proteome</keyword>
<reference evidence="8" key="1">
    <citation type="submission" date="2022-06" db="EMBL/GenBank/DDBJ databases">
        <title>Lactococcus from bovine mastitis in China.</title>
        <authorList>
            <person name="Lin Y."/>
            <person name="Han B."/>
        </authorList>
    </citation>
    <scope>NUCLEOTIDE SEQUENCE</scope>
    <source>
        <strain evidence="8">Ningxia-I-26</strain>
    </source>
</reference>